<organism evidence="1 2">
    <name type="scientific">Dictyostelium discoideum</name>
    <name type="common">Social amoeba</name>
    <dbReference type="NCBI Taxonomy" id="44689"/>
    <lineage>
        <taxon>Eukaryota</taxon>
        <taxon>Amoebozoa</taxon>
        <taxon>Evosea</taxon>
        <taxon>Eumycetozoa</taxon>
        <taxon>Dictyostelia</taxon>
        <taxon>Dictyosteliales</taxon>
        <taxon>Dictyosteliaceae</taxon>
        <taxon>Dictyostelium</taxon>
    </lineage>
</organism>
<dbReference type="GeneID" id="8627946"/>
<dbReference type="PaxDb" id="44689-DDB0189205"/>
<dbReference type="InParanoid" id="Q54F91"/>
<dbReference type="AlphaFoldDB" id="Q54F91"/>
<protein>
    <submittedName>
        <fullName evidence="1">Uncharacterized protein</fullName>
    </submittedName>
</protein>
<dbReference type="FunCoup" id="Q54F91">
    <property type="interactions" value="877"/>
</dbReference>
<proteinExistence type="predicted"/>
<evidence type="ECO:0000313" key="2">
    <source>
        <dbReference type="Proteomes" id="UP000002195"/>
    </source>
</evidence>
<keyword evidence="2" id="KW-1185">Reference proteome</keyword>
<dbReference type="EMBL" id="AAFI02000174">
    <property type="protein sequence ID" value="EAL61931.1"/>
    <property type="molecule type" value="Genomic_DNA"/>
</dbReference>
<comment type="caution">
    <text evidence="1">The sequence shown here is derived from an EMBL/GenBank/DDBJ whole genome shotgun (WGS) entry which is preliminary data.</text>
</comment>
<dbReference type="HOGENOM" id="CLU_194866_0_0_1"/>
<dbReference type="dictyBase" id="DDB_G0291001"/>
<evidence type="ECO:0000313" key="1">
    <source>
        <dbReference type="EMBL" id="EAL61931.1"/>
    </source>
</evidence>
<dbReference type="KEGG" id="ddi:DDB_G0291001"/>
<dbReference type="RefSeq" id="XP_635446.1">
    <property type="nucleotide sequence ID" value="XM_630354.1"/>
</dbReference>
<dbReference type="VEuPathDB" id="AmoebaDB:DDB_G0291001"/>
<accession>Q54F91</accession>
<name>Q54F91_DICDI</name>
<gene>
    <name evidence="1" type="ORF">DDB_G0291001</name>
</gene>
<reference evidence="1 2" key="1">
    <citation type="journal article" date="2005" name="Nature">
        <title>The genome of the social amoeba Dictyostelium discoideum.</title>
        <authorList>
            <consortium name="The Dictyostelium discoideum Sequencing Consortium"/>
            <person name="Eichinger L."/>
            <person name="Pachebat J.A."/>
            <person name="Glockner G."/>
            <person name="Rajandream M.A."/>
            <person name="Sucgang R."/>
            <person name="Berriman M."/>
            <person name="Song J."/>
            <person name="Olsen R."/>
            <person name="Szafranski K."/>
            <person name="Xu Q."/>
            <person name="Tunggal B."/>
            <person name="Kummerfeld S."/>
            <person name="Madera M."/>
            <person name="Konfortov B.A."/>
            <person name="Rivero F."/>
            <person name="Bankier A.T."/>
            <person name="Lehmann R."/>
            <person name="Hamlin N."/>
            <person name="Davies R."/>
            <person name="Gaudet P."/>
            <person name="Fey P."/>
            <person name="Pilcher K."/>
            <person name="Chen G."/>
            <person name="Saunders D."/>
            <person name="Sodergren E."/>
            <person name="Davis P."/>
            <person name="Kerhornou A."/>
            <person name="Nie X."/>
            <person name="Hall N."/>
            <person name="Anjard C."/>
            <person name="Hemphill L."/>
            <person name="Bason N."/>
            <person name="Farbrother P."/>
            <person name="Desany B."/>
            <person name="Just E."/>
            <person name="Morio T."/>
            <person name="Rost R."/>
            <person name="Churcher C."/>
            <person name="Cooper J."/>
            <person name="Haydock S."/>
            <person name="van Driessche N."/>
            <person name="Cronin A."/>
            <person name="Goodhead I."/>
            <person name="Muzny D."/>
            <person name="Mourier T."/>
            <person name="Pain A."/>
            <person name="Lu M."/>
            <person name="Harper D."/>
            <person name="Lindsay R."/>
            <person name="Hauser H."/>
            <person name="James K."/>
            <person name="Quiles M."/>
            <person name="Madan Babu M."/>
            <person name="Saito T."/>
            <person name="Buchrieser C."/>
            <person name="Wardroper A."/>
            <person name="Felder M."/>
            <person name="Thangavelu M."/>
            <person name="Johnson D."/>
            <person name="Knights A."/>
            <person name="Loulseged H."/>
            <person name="Mungall K."/>
            <person name="Oliver K."/>
            <person name="Price C."/>
            <person name="Quail M.A."/>
            <person name="Urushihara H."/>
            <person name="Hernandez J."/>
            <person name="Rabbinowitsch E."/>
            <person name="Steffen D."/>
            <person name="Sanders M."/>
            <person name="Ma J."/>
            <person name="Kohara Y."/>
            <person name="Sharp S."/>
            <person name="Simmonds M."/>
            <person name="Spiegler S."/>
            <person name="Tivey A."/>
            <person name="Sugano S."/>
            <person name="White B."/>
            <person name="Walker D."/>
            <person name="Woodward J."/>
            <person name="Winckler T."/>
            <person name="Tanaka Y."/>
            <person name="Shaulsky G."/>
            <person name="Schleicher M."/>
            <person name="Weinstock G."/>
            <person name="Rosenthal A."/>
            <person name="Cox E.C."/>
            <person name="Chisholm R.L."/>
            <person name="Gibbs R."/>
            <person name="Loomis W.F."/>
            <person name="Platzer M."/>
            <person name="Kay R.R."/>
            <person name="Williams J."/>
            <person name="Dear P.H."/>
            <person name="Noegel A.A."/>
            <person name="Barrell B."/>
            <person name="Kuspa A."/>
        </authorList>
    </citation>
    <scope>NUCLEOTIDE SEQUENCE [LARGE SCALE GENOMIC DNA]</scope>
    <source>
        <strain evidence="1 2">AX4</strain>
    </source>
</reference>
<sequence>MTLINSISKFGSIKSSGSNQIFNSSLNVGEFGTNEISVLANTSVKANTNTTLSAPGLTNINAKTTTGANVKV</sequence>
<dbReference type="Proteomes" id="UP000002195">
    <property type="component" value="Unassembled WGS sequence"/>
</dbReference>